<dbReference type="EMBL" id="CAXHTA020000007">
    <property type="protein sequence ID" value="CAL5222954.1"/>
    <property type="molecule type" value="Genomic_DNA"/>
</dbReference>
<reference evidence="1 2" key="1">
    <citation type="submission" date="2024-06" db="EMBL/GenBank/DDBJ databases">
        <authorList>
            <person name="Kraege A."/>
            <person name="Thomma B."/>
        </authorList>
    </citation>
    <scope>NUCLEOTIDE SEQUENCE [LARGE SCALE GENOMIC DNA]</scope>
</reference>
<sequence>MIFHSIPLCELNRWLLRRIEGVLILEHDGMEEEEEPYSELPDEANRDQQIVLTTLPLLSGLLSREAGLHPDLNWVMMHALFPGQYPNFETQFWSTVSTAVTRLHIQIEERRMTREFSAVLCQLTRLEQLEIGEVDLVYVGLMSLCEMPSSIRGLSLSLSEESVPLRELFPAHTAESLEEVMILEDEHHYADSDTIKAWCLNGKLRTLDPFLSMLRLERLELQSRLGLAVRAGGRVSLWTPPALRLLGLAEKRIRQMQRTSPGRTITLIY</sequence>
<comment type="caution">
    <text evidence="1">The sequence shown here is derived from an EMBL/GenBank/DDBJ whole genome shotgun (WGS) entry which is preliminary data.</text>
</comment>
<evidence type="ECO:0000313" key="2">
    <source>
        <dbReference type="Proteomes" id="UP001497392"/>
    </source>
</evidence>
<proteinExistence type="predicted"/>
<keyword evidence="2" id="KW-1185">Reference proteome</keyword>
<protein>
    <submittedName>
        <fullName evidence="1">G5393 protein</fullName>
    </submittedName>
</protein>
<organism evidence="1 2">
    <name type="scientific">Coccomyxa viridis</name>
    <dbReference type="NCBI Taxonomy" id="1274662"/>
    <lineage>
        <taxon>Eukaryota</taxon>
        <taxon>Viridiplantae</taxon>
        <taxon>Chlorophyta</taxon>
        <taxon>core chlorophytes</taxon>
        <taxon>Trebouxiophyceae</taxon>
        <taxon>Trebouxiophyceae incertae sedis</taxon>
        <taxon>Coccomyxaceae</taxon>
        <taxon>Coccomyxa</taxon>
    </lineage>
</organism>
<dbReference type="Proteomes" id="UP001497392">
    <property type="component" value="Unassembled WGS sequence"/>
</dbReference>
<accession>A0ABP1FSQ7</accession>
<name>A0ABP1FSQ7_9CHLO</name>
<gene>
    <name evidence="1" type="primary">g5393</name>
    <name evidence="1" type="ORF">VP750_LOCUS4613</name>
</gene>
<evidence type="ECO:0000313" key="1">
    <source>
        <dbReference type="EMBL" id="CAL5222954.1"/>
    </source>
</evidence>